<evidence type="ECO:0000313" key="6">
    <source>
        <dbReference type="WBParaSite" id="jg14510"/>
    </source>
</evidence>
<proteinExistence type="predicted"/>
<dbReference type="InterPro" id="IPR000536">
    <property type="entry name" value="Nucl_hrmn_rcpt_lig-bd"/>
</dbReference>
<protein>
    <submittedName>
        <fullName evidence="6">NR LBD domain-containing protein</fullName>
    </submittedName>
</protein>
<dbReference type="PANTHER" id="PTHR24083">
    <property type="entry name" value="NUCLEAR HORMONE RECEPTOR"/>
    <property type="match status" value="1"/>
</dbReference>
<dbReference type="Proteomes" id="UP000887574">
    <property type="component" value="Unplaced"/>
</dbReference>
<feature type="domain" description="NR LBD" evidence="4">
    <location>
        <begin position="98"/>
        <end position="326"/>
    </location>
</feature>
<dbReference type="AlphaFoldDB" id="A0A915D1V7"/>
<accession>A0A915D1V7</accession>
<dbReference type="SUPFAM" id="SSF48508">
    <property type="entry name" value="Nuclear receptor ligand-binding domain"/>
    <property type="match status" value="1"/>
</dbReference>
<dbReference type="Pfam" id="PF00104">
    <property type="entry name" value="Hormone_recep"/>
    <property type="match status" value="1"/>
</dbReference>
<dbReference type="PROSITE" id="PS51843">
    <property type="entry name" value="NR_LBD"/>
    <property type="match status" value="1"/>
</dbReference>
<keyword evidence="3" id="KW-0675">Receptor</keyword>
<name>A0A915D1V7_9BILA</name>
<keyword evidence="2" id="KW-0804">Transcription</keyword>
<keyword evidence="5" id="KW-1185">Reference proteome</keyword>
<reference evidence="6" key="1">
    <citation type="submission" date="2022-11" db="UniProtKB">
        <authorList>
            <consortium name="WormBaseParasite"/>
        </authorList>
    </citation>
    <scope>IDENTIFICATION</scope>
</reference>
<organism evidence="5 6">
    <name type="scientific">Ditylenchus dipsaci</name>
    <dbReference type="NCBI Taxonomy" id="166011"/>
    <lineage>
        <taxon>Eukaryota</taxon>
        <taxon>Metazoa</taxon>
        <taxon>Ecdysozoa</taxon>
        <taxon>Nematoda</taxon>
        <taxon>Chromadorea</taxon>
        <taxon>Rhabditida</taxon>
        <taxon>Tylenchina</taxon>
        <taxon>Tylenchomorpha</taxon>
        <taxon>Sphaerularioidea</taxon>
        <taxon>Anguinidae</taxon>
        <taxon>Anguininae</taxon>
        <taxon>Ditylenchus</taxon>
    </lineage>
</organism>
<evidence type="ECO:0000256" key="3">
    <source>
        <dbReference type="ARBA" id="ARBA00023170"/>
    </source>
</evidence>
<dbReference type="Gene3D" id="1.10.565.10">
    <property type="entry name" value="Retinoid X Receptor"/>
    <property type="match status" value="1"/>
</dbReference>
<sequence length="327" mass="37845">MAHVAKCQACRFDRCVLMGMDPLVLLQFRSMDTEKIMLEFAERKFNLMRNCIVSEEILKEKKLQDLLYVESNAKIIRNSSECPEAVLAGLSIKDLIKTQNNELSNARKYMDITNFLLKNEIKSGFKGQMTGMFYFTKIGIFLSIELAKTFPIFKQLSYNTQESLVRHVSLINSYLTDTYYSYELKSDKVMFASKWCTKLNPEKIPKEMAKCSTESALMNPIWKVELTKEEFVLIKALIYSNSAIGDIELCDKKLLQKESEHYSKILLQHLQLKMGIMPGAKRFAEILAYMNTLLKVSHQARETLVLINYILKFSNEQSPFFDSVLYI</sequence>
<dbReference type="SMART" id="SM00430">
    <property type="entry name" value="HOLI"/>
    <property type="match status" value="1"/>
</dbReference>
<evidence type="ECO:0000259" key="4">
    <source>
        <dbReference type="PROSITE" id="PS51843"/>
    </source>
</evidence>
<dbReference type="InterPro" id="IPR035500">
    <property type="entry name" value="NHR-like_dom_sf"/>
</dbReference>
<evidence type="ECO:0000256" key="1">
    <source>
        <dbReference type="ARBA" id="ARBA00023015"/>
    </source>
</evidence>
<evidence type="ECO:0000313" key="5">
    <source>
        <dbReference type="Proteomes" id="UP000887574"/>
    </source>
</evidence>
<dbReference type="InterPro" id="IPR050274">
    <property type="entry name" value="Nuclear_hormone_rcpt_NR2"/>
</dbReference>
<dbReference type="WBParaSite" id="jg14510">
    <property type="protein sequence ID" value="jg14510"/>
    <property type="gene ID" value="jg14510"/>
</dbReference>
<evidence type="ECO:0000256" key="2">
    <source>
        <dbReference type="ARBA" id="ARBA00023163"/>
    </source>
</evidence>
<keyword evidence="1" id="KW-0805">Transcription regulation</keyword>